<comment type="caution">
    <text evidence="2">The sequence shown here is derived from an EMBL/GenBank/DDBJ whole genome shotgun (WGS) entry which is preliminary data.</text>
</comment>
<dbReference type="InterPro" id="IPR038726">
    <property type="entry name" value="PDDEXK_AddAB-type"/>
</dbReference>
<proteinExistence type="predicted"/>
<dbReference type="Pfam" id="PF12705">
    <property type="entry name" value="PDDEXK_1"/>
    <property type="match status" value="1"/>
</dbReference>
<accession>A1ZU88</accession>
<dbReference type="AlphaFoldDB" id="A1ZU88"/>
<sequence>MKKKILGKSREQIRKEREIERIERKIEDFMISRFDQNYEILSLTYGRGLAEDVKDTALQQVWIYWQKMREVAKRVTETEVKLILPNQKTPEGRPFTIEGVVDIVREKDKTIMYDIKTHAAEDVKSNQEFYEKQLNVYAYIWQTLRSQQLDETAIIATSYPKALKEAIVAEDEKAQETELAKWEPLIPIEFSQERVEQTIELFGEVVDCIEAGKFNPPTQKVLRERDFYKRQFASRVCRNCDARFSCDAYLTYYKKQAEKSTNQRINPIFEMIQESQAIGDMQQAYWKDKNQPSADEEKSILDDD</sequence>
<keyword evidence="3" id="KW-1185">Reference proteome</keyword>
<gene>
    <name evidence="2" type="ORF">M23134_06408</name>
</gene>
<dbReference type="EMBL" id="AAWS01000039">
    <property type="protein sequence ID" value="EAY26059.1"/>
    <property type="molecule type" value="Genomic_DNA"/>
</dbReference>
<dbReference type="OrthoDB" id="2987292at2"/>
<protein>
    <recommendedName>
        <fullName evidence="1">PD-(D/E)XK endonuclease-like domain-containing protein</fullName>
    </recommendedName>
</protein>
<evidence type="ECO:0000259" key="1">
    <source>
        <dbReference type="Pfam" id="PF12705"/>
    </source>
</evidence>
<dbReference type="Proteomes" id="UP000004095">
    <property type="component" value="Unassembled WGS sequence"/>
</dbReference>
<reference evidence="2 3" key="1">
    <citation type="submission" date="2007-01" db="EMBL/GenBank/DDBJ databases">
        <authorList>
            <person name="Haygood M."/>
            <person name="Podell S."/>
            <person name="Anderson C."/>
            <person name="Hopkinson B."/>
            <person name="Roe K."/>
            <person name="Barbeau K."/>
            <person name="Gaasterland T."/>
            <person name="Ferriera S."/>
            <person name="Johnson J."/>
            <person name="Kravitz S."/>
            <person name="Beeson K."/>
            <person name="Sutton G."/>
            <person name="Rogers Y.-H."/>
            <person name="Friedman R."/>
            <person name="Frazier M."/>
            <person name="Venter J.C."/>
        </authorList>
    </citation>
    <scope>NUCLEOTIDE SEQUENCE [LARGE SCALE GENOMIC DNA]</scope>
    <source>
        <strain evidence="2 3">ATCC 23134</strain>
    </source>
</reference>
<dbReference type="eggNOG" id="COG1074">
    <property type="taxonomic scope" value="Bacteria"/>
</dbReference>
<evidence type="ECO:0000313" key="2">
    <source>
        <dbReference type="EMBL" id="EAY26059.1"/>
    </source>
</evidence>
<feature type="domain" description="PD-(D/E)XK endonuclease-like" evidence="1">
    <location>
        <begin position="14"/>
        <end position="247"/>
    </location>
</feature>
<organism evidence="2 3">
    <name type="scientific">Microscilla marina ATCC 23134</name>
    <dbReference type="NCBI Taxonomy" id="313606"/>
    <lineage>
        <taxon>Bacteria</taxon>
        <taxon>Pseudomonadati</taxon>
        <taxon>Bacteroidota</taxon>
        <taxon>Cytophagia</taxon>
        <taxon>Cytophagales</taxon>
        <taxon>Microscillaceae</taxon>
        <taxon>Microscilla</taxon>
    </lineage>
</organism>
<name>A1ZU88_MICM2</name>
<evidence type="ECO:0000313" key="3">
    <source>
        <dbReference type="Proteomes" id="UP000004095"/>
    </source>
</evidence>
<dbReference type="RefSeq" id="WP_002701647.1">
    <property type="nucleotide sequence ID" value="NZ_AAWS01000039.1"/>
</dbReference>